<sequence length="168" mass="17248" precursor="true">MSVGVAWKESSLSIRRNRTSSSLRTRLAAVMAAGALVTTGGVLAAASPASAASGSTVSDVTIAKAAKRAGLAGCRGVPASTWVAIALAESRGNTHAHATGIEDSRGLWQVNLWANSDLVGGRNLYDVSNNAWAAKRVCARQGPTAWSTYTNGAYKHFLARGHAAAAKA</sequence>
<evidence type="ECO:0000259" key="2">
    <source>
        <dbReference type="Pfam" id="PF18896"/>
    </source>
</evidence>
<protein>
    <submittedName>
        <fullName evidence="3">Transglycosylase-like domain protein</fullName>
    </submittedName>
</protein>
<evidence type="ECO:0000313" key="3">
    <source>
        <dbReference type="EMBL" id="ADP81056.1"/>
    </source>
</evidence>
<dbReference type="InterPro" id="IPR043992">
    <property type="entry name" value="SLT_3"/>
</dbReference>
<dbReference type="Pfam" id="PF18896">
    <property type="entry name" value="SLT_3"/>
    <property type="match status" value="1"/>
</dbReference>
<dbReference type="KEGG" id="fri:FraEuI1c_3031"/>
<dbReference type="Proteomes" id="UP000002484">
    <property type="component" value="Chromosome"/>
</dbReference>
<evidence type="ECO:0000256" key="1">
    <source>
        <dbReference type="SAM" id="SignalP"/>
    </source>
</evidence>
<dbReference type="eggNOG" id="COG0741">
    <property type="taxonomic scope" value="Bacteria"/>
</dbReference>
<name>E3JBN6_PSEI1</name>
<dbReference type="InParanoid" id="E3JBN6"/>
<feature type="chain" id="PRO_5038673845" evidence="1">
    <location>
        <begin position="45"/>
        <end position="168"/>
    </location>
</feature>
<dbReference type="InterPro" id="IPR023346">
    <property type="entry name" value="Lysozyme-like_dom_sf"/>
</dbReference>
<dbReference type="HOGENOM" id="CLU_135551_0_0_11"/>
<reference evidence="3 4" key="1">
    <citation type="submission" date="2010-10" db="EMBL/GenBank/DDBJ databases">
        <title>Complete sequence of Frankia sp. EuI1c.</title>
        <authorList>
            <consortium name="US DOE Joint Genome Institute"/>
            <person name="Lucas S."/>
            <person name="Copeland A."/>
            <person name="Lapidus A."/>
            <person name="Cheng J.-F."/>
            <person name="Bruce D."/>
            <person name="Goodwin L."/>
            <person name="Pitluck S."/>
            <person name="Chertkov O."/>
            <person name="Detter J.C."/>
            <person name="Han C."/>
            <person name="Tapia R."/>
            <person name="Land M."/>
            <person name="Hauser L."/>
            <person name="Jeffries C."/>
            <person name="Kyrpides N."/>
            <person name="Ivanova N."/>
            <person name="Mikhailova N."/>
            <person name="Beauchemin N."/>
            <person name="Sen A."/>
            <person name="Sur S.A."/>
            <person name="Gtari M."/>
            <person name="Wall L."/>
            <person name="Tisa L."/>
            <person name="Woyke T."/>
        </authorList>
    </citation>
    <scope>NUCLEOTIDE SEQUENCE [LARGE SCALE GENOMIC DNA]</scope>
    <source>
        <strain evidence="4">DSM 45817 / CECT 9037 / EuI1c</strain>
    </source>
</reference>
<dbReference type="SUPFAM" id="SSF53955">
    <property type="entry name" value="Lysozyme-like"/>
    <property type="match status" value="1"/>
</dbReference>
<keyword evidence="1" id="KW-0732">Signal</keyword>
<organism evidence="3 4">
    <name type="scientific">Pseudofrankia inefficax (strain DSM 45817 / CECT 9037 / DDB 130130 / EuI1c)</name>
    <name type="common">Frankia inefficax</name>
    <dbReference type="NCBI Taxonomy" id="298654"/>
    <lineage>
        <taxon>Bacteria</taxon>
        <taxon>Bacillati</taxon>
        <taxon>Actinomycetota</taxon>
        <taxon>Actinomycetes</taxon>
        <taxon>Frankiales</taxon>
        <taxon>Frankiaceae</taxon>
        <taxon>Pseudofrankia</taxon>
    </lineage>
</organism>
<dbReference type="EMBL" id="CP002299">
    <property type="protein sequence ID" value="ADP81056.1"/>
    <property type="molecule type" value="Genomic_DNA"/>
</dbReference>
<evidence type="ECO:0000313" key="4">
    <source>
        <dbReference type="Proteomes" id="UP000002484"/>
    </source>
</evidence>
<accession>E3JBN6</accession>
<gene>
    <name evidence="3" type="ordered locus">FraEuI1c_3031</name>
</gene>
<proteinExistence type="predicted"/>
<feature type="domain" description="Transglycosylase SLT" evidence="2">
    <location>
        <begin position="69"/>
        <end position="148"/>
    </location>
</feature>
<dbReference type="AlphaFoldDB" id="E3JBN6"/>
<keyword evidence="4" id="KW-1185">Reference proteome</keyword>
<feature type="signal peptide" evidence="1">
    <location>
        <begin position="1"/>
        <end position="44"/>
    </location>
</feature>